<dbReference type="PANTHER" id="PTHR35149">
    <property type="entry name" value="SLL5132 PROTEIN"/>
    <property type="match status" value="1"/>
</dbReference>
<dbReference type="InterPro" id="IPR011089">
    <property type="entry name" value="GmrSD_C"/>
</dbReference>
<keyword evidence="4" id="KW-1185">Reference proteome</keyword>
<dbReference type="Pfam" id="PF03235">
    <property type="entry name" value="GmrSD_N"/>
    <property type="match status" value="1"/>
</dbReference>
<feature type="domain" description="GmrSD restriction endonucleases C-terminal" evidence="2">
    <location>
        <begin position="436"/>
        <end position="573"/>
    </location>
</feature>
<evidence type="ECO:0008006" key="5">
    <source>
        <dbReference type="Google" id="ProtNLM"/>
    </source>
</evidence>
<reference evidence="3" key="1">
    <citation type="journal article" date="2014" name="Int. J. Syst. Evol. Microbiol.">
        <title>Complete genome sequence of Corynebacterium casei LMG S-19264T (=DSM 44701T), isolated from a smear-ripened cheese.</title>
        <authorList>
            <consortium name="US DOE Joint Genome Institute (JGI-PGF)"/>
            <person name="Walter F."/>
            <person name="Albersmeier A."/>
            <person name="Kalinowski J."/>
            <person name="Ruckert C."/>
        </authorList>
    </citation>
    <scope>NUCLEOTIDE SEQUENCE</scope>
    <source>
        <strain evidence="3">CGMCC 1.15447</strain>
    </source>
</reference>
<organism evidence="3 4">
    <name type="scientific">Edaphobacter acidisoli</name>
    <dbReference type="NCBI Taxonomy" id="2040573"/>
    <lineage>
        <taxon>Bacteria</taxon>
        <taxon>Pseudomonadati</taxon>
        <taxon>Acidobacteriota</taxon>
        <taxon>Terriglobia</taxon>
        <taxon>Terriglobales</taxon>
        <taxon>Acidobacteriaceae</taxon>
        <taxon>Edaphobacter</taxon>
    </lineage>
</organism>
<dbReference type="Pfam" id="PF07510">
    <property type="entry name" value="GmrSD_C"/>
    <property type="match status" value="1"/>
</dbReference>
<dbReference type="EMBL" id="BMJB01000002">
    <property type="protein sequence ID" value="GGA74419.1"/>
    <property type="molecule type" value="Genomic_DNA"/>
</dbReference>
<evidence type="ECO:0000259" key="2">
    <source>
        <dbReference type="Pfam" id="PF07510"/>
    </source>
</evidence>
<evidence type="ECO:0000313" key="3">
    <source>
        <dbReference type="EMBL" id="GGA74419.1"/>
    </source>
</evidence>
<proteinExistence type="predicted"/>
<dbReference type="PANTHER" id="PTHR35149:SF1">
    <property type="entry name" value="DUF5655 DOMAIN-CONTAINING PROTEIN"/>
    <property type="match status" value="1"/>
</dbReference>
<protein>
    <recommendedName>
        <fullName evidence="5">DUF262 domain-containing protein</fullName>
    </recommendedName>
</protein>
<dbReference type="Proteomes" id="UP000648801">
    <property type="component" value="Unassembled WGS sequence"/>
</dbReference>
<name>A0A916W854_9BACT</name>
<dbReference type="AlphaFoldDB" id="A0A916W854"/>
<comment type="caution">
    <text evidence="3">The sequence shown here is derived from an EMBL/GenBank/DDBJ whole genome shotgun (WGS) entry which is preliminary data.</text>
</comment>
<reference evidence="3" key="2">
    <citation type="submission" date="2020-09" db="EMBL/GenBank/DDBJ databases">
        <authorList>
            <person name="Sun Q."/>
            <person name="Zhou Y."/>
        </authorList>
    </citation>
    <scope>NUCLEOTIDE SEQUENCE</scope>
    <source>
        <strain evidence="3">CGMCC 1.15447</strain>
    </source>
</reference>
<evidence type="ECO:0000313" key="4">
    <source>
        <dbReference type="Proteomes" id="UP000648801"/>
    </source>
</evidence>
<feature type="domain" description="GmrSD restriction endonucleases N-terminal" evidence="1">
    <location>
        <begin position="9"/>
        <end position="223"/>
    </location>
</feature>
<sequence>MIDPQELSLSDLLAADHQFVVPEYQRPYAWTSRQVDELLGDLEGYVGRDPGLYLGTIILDASKKSHKRIGIVDGQQRLTSLFLLLMACRDRAKELQQPNMAMATQQVITFTHKITMQSIGMRLLASPSVQEAYDAMASSDWNGIFPKKVGKRAINRIFPIYKLMLSVMKAKDISALMAFQQAIYNTRVIRINIDSDEEAFSIFERTNDRGLDLEVSDLLKNYLHQQEVPEIKTIWKEIRNNAPQSMPKMLRGFYVSREGSVQKAELYKKLRSYAVKQVTPAQLATELREYSVFFALTRDTGLGADKVREFLKDFELPAVSGNQDRYTQVFLSLQALRAFNVTQAQPLVFAAMLALRRLKLIQDASAANQFSRLLKSLENFHFINTSVCSHTGNEVEKVYADMCEKFGTTEDFAKQTEEVSIQLRARLTPEATFVSLFREIEYARKTIPQLAYVFDRINNFGRPLGDRQQIFFPHPNVFKKSLNIEHIWPQNGTQDSKLRPLKINNIGNLLVISRQANSKLSNKPVADKVSLFRGELKNVAGAYPTIGEVCKLYDQHNSWDDKIIIERATKLGELGYKQIWKI</sequence>
<gene>
    <name evidence="3" type="ORF">GCM10011507_27300</name>
</gene>
<dbReference type="InterPro" id="IPR004919">
    <property type="entry name" value="GmrSD_N"/>
</dbReference>
<evidence type="ECO:0000259" key="1">
    <source>
        <dbReference type="Pfam" id="PF03235"/>
    </source>
</evidence>
<accession>A0A916W854</accession>